<dbReference type="InterPro" id="IPR011701">
    <property type="entry name" value="MFS"/>
</dbReference>
<reference evidence="8" key="1">
    <citation type="submission" date="2024-05" db="EMBL/GenBank/DDBJ databases">
        <title>Whole genome shotgun sequence of Streptomyces hygroscopicus NBRC 113678.</title>
        <authorList>
            <person name="Komaki H."/>
            <person name="Tamura T."/>
        </authorList>
    </citation>
    <scope>NUCLEOTIDE SEQUENCE</scope>
    <source>
        <strain evidence="8">N11-34</strain>
    </source>
</reference>
<feature type="transmembrane region" description="Helical" evidence="7">
    <location>
        <begin position="341"/>
        <end position="361"/>
    </location>
</feature>
<dbReference type="SUPFAM" id="SSF103473">
    <property type="entry name" value="MFS general substrate transporter"/>
    <property type="match status" value="1"/>
</dbReference>
<evidence type="ECO:0000313" key="8">
    <source>
        <dbReference type="EMBL" id="GHJ33921.1"/>
    </source>
</evidence>
<dbReference type="Pfam" id="PF07690">
    <property type="entry name" value="MFS_1"/>
    <property type="match status" value="1"/>
</dbReference>
<feature type="transmembrane region" description="Helical" evidence="7">
    <location>
        <begin position="381"/>
        <end position="402"/>
    </location>
</feature>
<feature type="transmembrane region" description="Helical" evidence="7">
    <location>
        <begin position="199"/>
        <end position="221"/>
    </location>
</feature>
<comment type="caution">
    <text evidence="8">The sequence shown here is derived from an EMBL/GenBank/DDBJ whole genome shotgun (WGS) entry which is preliminary data.</text>
</comment>
<evidence type="ECO:0000256" key="7">
    <source>
        <dbReference type="SAM" id="Phobius"/>
    </source>
</evidence>
<feature type="transmembrane region" description="Helical" evidence="7">
    <location>
        <begin position="408"/>
        <end position="426"/>
    </location>
</feature>
<proteinExistence type="predicted"/>
<evidence type="ECO:0000256" key="3">
    <source>
        <dbReference type="ARBA" id="ARBA00022692"/>
    </source>
</evidence>
<feature type="region of interest" description="Disordered" evidence="6">
    <location>
        <begin position="1"/>
        <end position="36"/>
    </location>
</feature>
<evidence type="ECO:0000256" key="6">
    <source>
        <dbReference type="SAM" id="MobiDB-lite"/>
    </source>
</evidence>
<keyword evidence="2" id="KW-1003">Cell membrane</keyword>
<gene>
    <name evidence="8" type="ORF">TPA0910_83540</name>
</gene>
<protein>
    <submittedName>
        <fullName evidence="8">MFS transporter</fullName>
    </submittedName>
</protein>
<dbReference type="Gene3D" id="1.20.1250.20">
    <property type="entry name" value="MFS general substrate transporter like domains"/>
    <property type="match status" value="1"/>
</dbReference>
<evidence type="ECO:0000313" key="9">
    <source>
        <dbReference type="Proteomes" id="UP001054854"/>
    </source>
</evidence>
<dbReference type="InterPro" id="IPR036259">
    <property type="entry name" value="MFS_trans_sf"/>
</dbReference>
<feature type="transmembrane region" description="Helical" evidence="7">
    <location>
        <begin position="253"/>
        <end position="275"/>
    </location>
</feature>
<dbReference type="PANTHER" id="PTHR23513:SF6">
    <property type="entry name" value="MAJOR FACILITATOR SUPERFAMILY ASSOCIATED DOMAIN-CONTAINING PROTEIN"/>
    <property type="match status" value="1"/>
</dbReference>
<feature type="transmembrane region" description="Helical" evidence="7">
    <location>
        <begin position="317"/>
        <end position="335"/>
    </location>
</feature>
<feature type="transmembrane region" description="Helical" evidence="7">
    <location>
        <begin position="131"/>
        <end position="150"/>
    </location>
</feature>
<organism evidence="8 9">
    <name type="scientific">Streptomyces hygroscopicus</name>
    <dbReference type="NCBI Taxonomy" id="1912"/>
    <lineage>
        <taxon>Bacteria</taxon>
        <taxon>Bacillati</taxon>
        <taxon>Actinomycetota</taxon>
        <taxon>Actinomycetes</taxon>
        <taxon>Kitasatosporales</taxon>
        <taxon>Streptomycetaceae</taxon>
        <taxon>Streptomyces</taxon>
        <taxon>Streptomyces violaceusniger group</taxon>
    </lineage>
</organism>
<keyword evidence="5 7" id="KW-0472">Membrane</keyword>
<keyword evidence="9" id="KW-1185">Reference proteome</keyword>
<feature type="transmembrane region" description="Helical" evidence="7">
    <location>
        <begin position="83"/>
        <end position="100"/>
    </location>
</feature>
<sequence>MTDPLHAHDQGGTPGRAQAEERRSDTSAGPDSGGGRARRTGFRLLIGSHVLNETGAAATLVVLPLTAVLALDASAWQTALIESAYFAAYLVLGLPAGALVERMRLRRVMIAADVTRCVALASLPLAWAGDVLSLPMIYGAALLLGGAQLFGDIADHSYLPHLVSDDRLVQGNSTLQLVRSGAELGGPGLGGLSVQGLGAYWALAANAVASAVSAVLLWRIAVPEPKPPKPPHGLVRQTWEGLRFVRDHRVLRAFALSAGLNNFVFSGVFALNVVFLSKVVAVPPGLVGVLLASGAVGALTGAWLTPRLARRFGDARTAVLAVPAAAPFLLLTPLTDDGWRIALFPLSHIAISVGVTAFNILQVTYRQRACPAGMLSRVSAIFRFAVWGVAPLGAMAGGALAAHLGVRTALWVLAGALIAVAPLPVCSPLRGTRNFDVNFLARDTSC</sequence>
<evidence type="ECO:0000256" key="1">
    <source>
        <dbReference type="ARBA" id="ARBA00004651"/>
    </source>
</evidence>
<accession>A0ABQ3UFH3</accession>
<dbReference type="RefSeq" id="WP_236259692.1">
    <property type="nucleotide sequence ID" value="NZ_BNEK01000005.1"/>
</dbReference>
<comment type="subcellular location">
    <subcellularLocation>
        <location evidence="1">Cell membrane</location>
        <topology evidence="1">Multi-pass membrane protein</topology>
    </subcellularLocation>
</comment>
<keyword evidence="4 7" id="KW-1133">Transmembrane helix</keyword>
<dbReference type="PANTHER" id="PTHR23513">
    <property type="entry name" value="INTEGRAL MEMBRANE EFFLUX PROTEIN-RELATED"/>
    <property type="match status" value="1"/>
</dbReference>
<dbReference type="Proteomes" id="UP001054854">
    <property type="component" value="Unassembled WGS sequence"/>
</dbReference>
<evidence type="ECO:0000256" key="4">
    <source>
        <dbReference type="ARBA" id="ARBA00022989"/>
    </source>
</evidence>
<evidence type="ECO:0000256" key="2">
    <source>
        <dbReference type="ARBA" id="ARBA00022475"/>
    </source>
</evidence>
<feature type="transmembrane region" description="Helical" evidence="7">
    <location>
        <begin position="44"/>
        <end position="71"/>
    </location>
</feature>
<keyword evidence="3 7" id="KW-0812">Transmembrane</keyword>
<feature type="transmembrane region" description="Helical" evidence="7">
    <location>
        <begin position="281"/>
        <end position="305"/>
    </location>
</feature>
<dbReference type="CDD" id="cd06173">
    <property type="entry name" value="MFS_MefA_like"/>
    <property type="match status" value="1"/>
</dbReference>
<dbReference type="EMBL" id="BNEK01000005">
    <property type="protein sequence ID" value="GHJ33921.1"/>
    <property type="molecule type" value="Genomic_DNA"/>
</dbReference>
<evidence type="ECO:0000256" key="5">
    <source>
        <dbReference type="ARBA" id="ARBA00023136"/>
    </source>
</evidence>
<name>A0ABQ3UFH3_STRHY</name>